<dbReference type="SMART" id="SM00271">
    <property type="entry name" value="DnaJ"/>
    <property type="match status" value="1"/>
</dbReference>
<proteinExistence type="predicted"/>
<dbReference type="SUPFAM" id="SSF46565">
    <property type="entry name" value="Chaperone J-domain"/>
    <property type="match status" value="1"/>
</dbReference>
<dbReference type="Gene3D" id="1.10.287.110">
    <property type="entry name" value="DnaJ domain"/>
    <property type="match status" value="1"/>
</dbReference>
<keyword evidence="2" id="KW-0472">Membrane</keyword>
<keyword evidence="2" id="KW-0812">Transmembrane</keyword>
<gene>
    <name evidence="4" type="ORF">PAC_06667</name>
</gene>
<feature type="region of interest" description="Disordered" evidence="1">
    <location>
        <begin position="33"/>
        <end position="52"/>
    </location>
</feature>
<name>A0A1L7WVH3_9HELO</name>
<feature type="transmembrane region" description="Helical" evidence="2">
    <location>
        <begin position="334"/>
        <end position="356"/>
    </location>
</feature>
<keyword evidence="2" id="KW-1133">Transmembrane helix</keyword>
<keyword evidence="5" id="KW-1185">Reference proteome</keyword>
<evidence type="ECO:0000313" key="4">
    <source>
        <dbReference type="EMBL" id="CZR56778.1"/>
    </source>
</evidence>
<evidence type="ECO:0000256" key="1">
    <source>
        <dbReference type="SAM" id="MobiDB-lite"/>
    </source>
</evidence>
<dbReference type="Pfam" id="PF00226">
    <property type="entry name" value="DnaJ"/>
    <property type="match status" value="1"/>
</dbReference>
<evidence type="ECO:0000256" key="2">
    <source>
        <dbReference type="SAM" id="Phobius"/>
    </source>
</evidence>
<protein>
    <recommendedName>
        <fullName evidence="3">J domain-containing protein</fullName>
    </recommendedName>
</protein>
<dbReference type="AlphaFoldDB" id="A0A1L7WVH3"/>
<feature type="domain" description="J" evidence="3">
    <location>
        <begin position="63"/>
        <end position="123"/>
    </location>
</feature>
<reference evidence="4 5" key="1">
    <citation type="submission" date="2016-03" db="EMBL/GenBank/DDBJ databases">
        <authorList>
            <person name="Ploux O."/>
        </authorList>
    </citation>
    <scope>NUCLEOTIDE SEQUENCE [LARGE SCALE GENOMIC DNA]</scope>
    <source>
        <strain evidence="4 5">UAMH 11012</strain>
    </source>
</reference>
<dbReference type="STRING" id="576137.A0A1L7WVH3"/>
<evidence type="ECO:0000313" key="5">
    <source>
        <dbReference type="Proteomes" id="UP000184330"/>
    </source>
</evidence>
<feature type="transmembrane region" description="Helical" evidence="2">
    <location>
        <begin position="287"/>
        <end position="305"/>
    </location>
</feature>
<evidence type="ECO:0000259" key="3">
    <source>
        <dbReference type="PROSITE" id="PS50076"/>
    </source>
</evidence>
<dbReference type="PROSITE" id="PS50076">
    <property type="entry name" value="DNAJ_2"/>
    <property type="match status" value="1"/>
</dbReference>
<organism evidence="4 5">
    <name type="scientific">Phialocephala subalpina</name>
    <dbReference type="NCBI Taxonomy" id="576137"/>
    <lineage>
        <taxon>Eukaryota</taxon>
        <taxon>Fungi</taxon>
        <taxon>Dikarya</taxon>
        <taxon>Ascomycota</taxon>
        <taxon>Pezizomycotina</taxon>
        <taxon>Leotiomycetes</taxon>
        <taxon>Helotiales</taxon>
        <taxon>Mollisiaceae</taxon>
        <taxon>Phialocephala</taxon>
        <taxon>Phialocephala fortinii species complex</taxon>
    </lineage>
</organism>
<dbReference type="EMBL" id="FJOG01000008">
    <property type="protein sequence ID" value="CZR56778.1"/>
    <property type="molecule type" value="Genomic_DNA"/>
</dbReference>
<accession>A0A1L7WVH3</accession>
<dbReference type="CDD" id="cd06257">
    <property type="entry name" value="DnaJ"/>
    <property type="match status" value="1"/>
</dbReference>
<dbReference type="InterPro" id="IPR001623">
    <property type="entry name" value="DnaJ_domain"/>
</dbReference>
<sequence>MGKFQDFFEEMYNFYQSDYDDYYEYRNRYNKYNSNSDRKKNTGSKQPPNRTPIVECPQPIYTPHHRNLGLKPWASQKDIRDAWKHISVRLHPDKIHDPAQKEATAQAMMLVNDAYDILVKQGEGLGGSYVWIHNWTRDPNINAQEMLRRREDSVPEEAPGCEATIARKPTLWLRDYKTFAECARDETVLCGEFWVDLGHLVIDRILPLRTSDWIWSLDNGWKISALSEMKYEKLEFFGDCYQHFTIKLPAISAFSVPPPPEPEKKWSYFHDTPCAETKLSGELIDGWVLLTGLAIVLFALRNVLVKVVRGTLGSMEKALGGTGNSNFSKSVIGFWGWVTYLSVWFGILVVAFLLFLKFLASDAVVNWVGNKLSVQGLEPIV</sequence>
<dbReference type="OrthoDB" id="10250354at2759"/>
<dbReference type="InterPro" id="IPR036869">
    <property type="entry name" value="J_dom_sf"/>
</dbReference>
<dbReference type="Proteomes" id="UP000184330">
    <property type="component" value="Unassembled WGS sequence"/>
</dbReference>